<name>A0A941W2P9_9BACT</name>
<dbReference type="EMBL" id="JAANXD010000055">
    <property type="protein sequence ID" value="MBS1258228.1"/>
    <property type="molecule type" value="Genomic_DNA"/>
</dbReference>
<feature type="domain" description="Phospholipid/glycerol acyltransferase" evidence="4">
    <location>
        <begin position="72"/>
        <end position="195"/>
    </location>
</feature>
<organism evidence="5 6">
    <name type="scientific">Candidatus Scalindua arabica</name>
    <dbReference type="NCBI Taxonomy" id="1127984"/>
    <lineage>
        <taxon>Bacteria</taxon>
        <taxon>Pseudomonadati</taxon>
        <taxon>Planctomycetota</taxon>
        <taxon>Candidatus Brocadiia</taxon>
        <taxon>Candidatus Brocadiales</taxon>
        <taxon>Candidatus Scalinduaceae</taxon>
        <taxon>Candidatus Scalindua</taxon>
    </lineage>
</organism>
<dbReference type="SMART" id="SM00563">
    <property type="entry name" value="PlsC"/>
    <property type="match status" value="1"/>
</dbReference>
<gene>
    <name evidence="5" type="ORF">MAG551_01281</name>
</gene>
<evidence type="ECO:0000256" key="3">
    <source>
        <dbReference type="ARBA" id="ARBA00023315"/>
    </source>
</evidence>
<keyword evidence="2" id="KW-0808">Transferase</keyword>
<evidence type="ECO:0000256" key="1">
    <source>
        <dbReference type="ARBA" id="ARBA00005189"/>
    </source>
</evidence>
<dbReference type="InterPro" id="IPR002123">
    <property type="entry name" value="Plipid/glycerol_acylTrfase"/>
</dbReference>
<dbReference type="GO" id="GO:0006654">
    <property type="term" value="P:phosphatidic acid biosynthetic process"/>
    <property type="evidence" value="ECO:0007669"/>
    <property type="project" value="TreeGrafter"/>
</dbReference>
<comment type="caution">
    <text evidence="5">The sequence shown here is derived from an EMBL/GenBank/DDBJ whole genome shotgun (WGS) entry which is preliminary data.</text>
</comment>
<dbReference type="PANTHER" id="PTHR10434">
    <property type="entry name" value="1-ACYL-SN-GLYCEROL-3-PHOSPHATE ACYLTRANSFERASE"/>
    <property type="match status" value="1"/>
</dbReference>
<dbReference type="PANTHER" id="PTHR10434:SF11">
    <property type="entry name" value="1-ACYL-SN-GLYCEROL-3-PHOSPHATE ACYLTRANSFERASE"/>
    <property type="match status" value="1"/>
</dbReference>
<proteinExistence type="predicted"/>
<dbReference type="Pfam" id="PF01553">
    <property type="entry name" value="Acyltransferase"/>
    <property type="match status" value="1"/>
</dbReference>
<evidence type="ECO:0000259" key="4">
    <source>
        <dbReference type="SMART" id="SM00563"/>
    </source>
</evidence>
<dbReference type="SUPFAM" id="SSF69593">
    <property type="entry name" value="Glycerol-3-phosphate (1)-acyltransferase"/>
    <property type="match status" value="1"/>
</dbReference>
<evidence type="ECO:0000313" key="5">
    <source>
        <dbReference type="EMBL" id="MBS1258228.1"/>
    </source>
</evidence>
<comment type="pathway">
    <text evidence="1">Lipid metabolism.</text>
</comment>
<dbReference type="AlphaFoldDB" id="A0A941W2P9"/>
<reference evidence="5" key="1">
    <citation type="journal article" date="2021" name="ISME J.">
        <title>Fine-scale metabolic discontinuity in a stratified prokaryote microbiome of a Red Sea deep halocline.</title>
        <authorList>
            <person name="Michoud G."/>
            <person name="Ngugi D.K."/>
            <person name="Barozzi A."/>
            <person name="Merlino G."/>
            <person name="Calleja M.L."/>
            <person name="Delgado-Huertas A."/>
            <person name="Moran X.A.G."/>
            <person name="Daffonchio D."/>
        </authorList>
    </citation>
    <scope>NUCLEOTIDE SEQUENCE</scope>
    <source>
        <strain evidence="5">SuakinDeep_MAG55_1</strain>
    </source>
</reference>
<sequence length="266" mass="30024">MLKFSLKSALYQVPGIWFLIFRCRLQIEYDLIRKKTHDAVFGRAHVFTRQLLNLLGVKVEVSGLENLINKPAIICQNHTSIMDIPAILHTVNGKLLFCGKDELFKIPVFGKGIETLGMVKVYKEDKKTWKVLSEAAKDIKATESGSEALTPYLVIFPEGTRTKDEDYKMGEFKRGMFSIAVKHNLPIIPIASYGGLDITPKGTWIFNKGTIYEKVLAPIYPADYGEVSIKEKSTKIQDDTRKRINDGLGELIKAHGNRKTDTNFTN</sequence>
<protein>
    <recommendedName>
        <fullName evidence="4">Phospholipid/glycerol acyltransferase domain-containing protein</fullName>
    </recommendedName>
</protein>
<keyword evidence="3" id="KW-0012">Acyltransferase</keyword>
<dbReference type="GO" id="GO:0003841">
    <property type="term" value="F:1-acylglycerol-3-phosphate O-acyltransferase activity"/>
    <property type="evidence" value="ECO:0007669"/>
    <property type="project" value="TreeGrafter"/>
</dbReference>
<dbReference type="Proteomes" id="UP000722750">
    <property type="component" value="Unassembled WGS sequence"/>
</dbReference>
<evidence type="ECO:0000256" key="2">
    <source>
        <dbReference type="ARBA" id="ARBA00022679"/>
    </source>
</evidence>
<evidence type="ECO:0000313" key="6">
    <source>
        <dbReference type="Proteomes" id="UP000722750"/>
    </source>
</evidence>
<accession>A0A941W2P9</accession>
<dbReference type="CDD" id="cd07989">
    <property type="entry name" value="LPLAT_AGPAT-like"/>
    <property type="match status" value="1"/>
</dbReference>